<dbReference type="Gene3D" id="1.10.10.10">
    <property type="entry name" value="Winged helix-like DNA-binding domain superfamily/Winged helix DNA-binding domain"/>
    <property type="match status" value="1"/>
</dbReference>
<protein>
    <submittedName>
        <fullName evidence="6">Substrate-binding domain-containing protein</fullName>
    </submittedName>
</protein>
<dbReference type="Gene3D" id="3.40.50.2300">
    <property type="match status" value="2"/>
</dbReference>
<keyword evidence="4" id="KW-0804">Transcription</keyword>
<dbReference type="AlphaFoldDB" id="A0A9X2F8G6"/>
<feature type="domain" description="HTH gntR-type" evidence="5">
    <location>
        <begin position="8"/>
        <end position="76"/>
    </location>
</feature>
<sequence length="360" mass="40407">MPETEAGRPKIIDLVDLLIADIQQRELKPGDRYLTTVDATRMLGVGSATANRALQILERRQIITRQQRRGAYIAQVPVEGSRLLRRVHFLVHKNYLTSEGVGNDFVLMGMQAELPGVDVRISHFPQDNVADFVQRLIDTSLTAKSKDGFVLVRAPYEAHQLINDCGVPALVYGCPYAGISRIKQVERDMRSIGEQSTRFLLDRGHRRIAWILRQQLMPGDHETLDAATSVLDSRAMPCSSVLFRSAPADSAVALKLVEDLLDMPDPPTGFVCRSQRFANAVATALERRNLRLYDSHDLVLCDYYLLPGHRPQYVFPRPVDDSETQGRYIARNLVALARGDEIDDVIIPVELDTSAARPRR</sequence>
<name>A0A9X2F8G6_9BACT</name>
<reference evidence="6" key="1">
    <citation type="submission" date="2022-06" db="EMBL/GenBank/DDBJ databases">
        <title>Aeoliella straminimaris, a novel planctomycete from sediments.</title>
        <authorList>
            <person name="Vitorino I.R."/>
            <person name="Lage O.M."/>
        </authorList>
    </citation>
    <scope>NUCLEOTIDE SEQUENCE</scope>
    <source>
        <strain evidence="6">ICT_H6.2</strain>
    </source>
</reference>
<dbReference type="Pfam" id="PF00392">
    <property type="entry name" value="GntR"/>
    <property type="match status" value="1"/>
</dbReference>
<dbReference type="InterPro" id="IPR028082">
    <property type="entry name" value="Peripla_BP_I"/>
</dbReference>
<dbReference type="SUPFAM" id="SSF53822">
    <property type="entry name" value="Periplasmic binding protein-like I"/>
    <property type="match status" value="1"/>
</dbReference>
<dbReference type="InterPro" id="IPR000524">
    <property type="entry name" value="Tscrpt_reg_HTH_GntR"/>
</dbReference>
<gene>
    <name evidence="6" type="ORF">NG895_10220</name>
</gene>
<keyword evidence="3" id="KW-0238">DNA-binding</keyword>
<keyword evidence="7" id="KW-1185">Reference proteome</keyword>
<dbReference type="Pfam" id="PF13377">
    <property type="entry name" value="Peripla_BP_3"/>
    <property type="match status" value="1"/>
</dbReference>
<keyword evidence="2" id="KW-0805">Transcription regulation</keyword>
<dbReference type="InterPro" id="IPR036388">
    <property type="entry name" value="WH-like_DNA-bd_sf"/>
</dbReference>
<proteinExistence type="predicted"/>
<dbReference type="PANTHER" id="PTHR30146">
    <property type="entry name" value="LACI-RELATED TRANSCRIPTIONAL REPRESSOR"/>
    <property type="match status" value="1"/>
</dbReference>
<evidence type="ECO:0000256" key="2">
    <source>
        <dbReference type="ARBA" id="ARBA00023015"/>
    </source>
</evidence>
<organism evidence="6 7">
    <name type="scientific">Aeoliella straminimaris</name>
    <dbReference type="NCBI Taxonomy" id="2954799"/>
    <lineage>
        <taxon>Bacteria</taxon>
        <taxon>Pseudomonadati</taxon>
        <taxon>Planctomycetota</taxon>
        <taxon>Planctomycetia</taxon>
        <taxon>Pirellulales</taxon>
        <taxon>Lacipirellulaceae</taxon>
        <taxon>Aeoliella</taxon>
    </lineage>
</organism>
<dbReference type="RefSeq" id="WP_252852385.1">
    <property type="nucleotide sequence ID" value="NZ_JAMXLR010000036.1"/>
</dbReference>
<dbReference type="InterPro" id="IPR046335">
    <property type="entry name" value="LacI/GalR-like_sensor"/>
</dbReference>
<accession>A0A9X2F8G6</accession>
<dbReference type="InterPro" id="IPR036390">
    <property type="entry name" value="WH_DNA-bd_sf"/>
</dbReference>
<evidence type="ECO:0000313" key="6">
    <source>
        <dbReference type="EMBL" id="MCO6044282.1"/>
    </source>
</evidence>
<dbReference type="GO" id="GO:0000976">
    <property type="term" value="F:transcription cis-regulatory region binding"/>
    <property type="evidence" value="ECO:0007669"/>
    <property type="project" value="TreeGrafter"/>
</dbReference>
<dbReference type="PROSITE" id="PS50949">
    <property type="entry name" value="HTH_GNTR"/>
    <property type="match status" value="1"/>
</dbReference>
<dbReference type="SUPFAM" id="SSF46785">
    <property type="entry name" value="Winged helix' DNA-binding domain"/>
    <property type="match status" value="1"/>
</dbReference>
<evidence type="ECO:0000259" key="5">
    <source>
        <dbReference type="PROSITE" id="PS50949"/>
    </source>
</evidence>
<dbReference type="EMBL" id="JAMXLR010000036">
    <property type="protein sequence ID" value="MCO6044282.1"/>
    <property type="molecule type" value="Genomic_DNA"/>
</dbReference>
<dbReference type="GO" id="GO:0003700">
    <property type="term" value="F:DNA-binding transcription factor activity"/>
    <property type="evidence" value="ECO:0007669"/>
    <property type="project" value="InterPro"/>
</dbReference>
<evidence type="ECO:0000256" key="3">
    <source>
        <dbReference type="ARBA" id="ARBA00023125"/>
    </source>
</evidence>
<evidence type="ECO:0000313" key="7">
    <source>
        <dbReference type="Proteomes" id="UP001155241"/>
    </source>
</evidence>
<evidence type="ECO:0000256" key="4">
    <source>
        <dbReference type="ARBA" id="ARBA00023163"/>
    </source>
</evidence>
<comment type="caution">
    <text evidence="6">The sequence shown here is derived from an EMBL/GenBank/DDBJ whole genome shotgun (WGS) entry which is preliminary data.</text>
</comment>
<dbReference type="SMART" id="SM00345">
    <property type="entry name" value="HTH_GNTR"/>
    <property type="match status" value="1"/>
</dbReference>
<dbReference type="PANTHER" id="PTHR30146:SF148">
    <property type="entry name" value="HTH-TYPE TRANSCRIPTIONAL REPRESSOR PURR-RELATED"/>
    <property type="match status" value="1"/>
</dbReference>
<dbReference type="Proteomes" id="UP001155241">
    <property type="component" value="Unassembled WGS sequence"/>
</dbReference>
<keyword evidence="1" id="KW-0678">Repressor</keyword>
<evidence type="ECO:0000256" key="1">
    <source>
        <dbReference type="ARBA" id="ARBA00022491"/>
    </source>
</evidence>